<dbReference type="GO" id="GO:0003700">
    <property type="term" value="F:DNA-binding transcription factor activity"/>
    <property type="evidence" value="ECO:0007669"/>
    <property type="project" value="TreeGrafter"/>
</dbReference>
<sequence length="190" mass="21415">MKPRKTLLPSGYGPLKDDIGQIIREKRRDNDGVKLTQKELAELAEVPQETISRIESGRRLPTYATLYKIMGALNLEWSDLAEKAGSGWPTLSSISDTQQDLAQALRAGRKELDLTLRELSREIGISIGTLSRLERGQSPRSKWLTRAKHRDTESDPEEVRYVFTCQNLNLLANIGWEAASTVGHPVFDYH</sequence>
<dbReference type="Pfam" id="PF01381">
    <property type="entry name" value="HTH_3"/>
    <property type="match status" value="2"/>
</dbReference>
<dbReference type="CDD" id="cd00093">
    <property type="entry name" value="HTH_XRE"/>
    <property type="match status" value="2"/>
</dbReference>
<evidence type="ECO:0000313" key="3">
    <source>
        <dbReference type="EMBL" id="RDC61359.1"/>
    </source>
</evidence>
<evidence type="ECO:0000313" key="4">
    <source>
        <dbReference type="Proteomes" id="UP000253727"/>
    </source>
</evidence>
<dbReference type="Gene3D" id="1.10.260.40">
    <property type="entry name" value="lambda repressor-like DNA-binding domains"/>
    <property type="match status" value="2"/>
</dbReference>
<dbReference type="InterPro" id="IPR050807">
    <property type="entry name" value="TransReg_Diox_bact_type"/>
</dbReference>
<evidence type="ECO:0000256" key="1">
    <source>
        <dbReference type="ARBA" id="ARBA00023125"/>
    </source>
</evidence>
<keyword evidence="4" id="KW-1185">Reference proteome</keyword>
<dbReference type="PROSITE" id="PS50943">
    <property type="entry name" value="HTH_CROC1"/>
    <property type="match status" value="2"/>
</dbReference>
<dbReference type="AlphaFoldDB" id="A0A369QEM4"/>
<feature type="domain" description="HTH cro/C1-type" evidence="2">
    <location>
        <begin position="105"/>
        <end position="138"/>
    </location>
</feature>
<organism evidence="3 4">
    <name type="scientific">Alteripontixanthobacter maritimus</name>
    <dbReference type="NCBI Taxonomy" id="2161824"/>
    <lineage>
        <taxon>Bacteria</taxon>
        <taxon>Pseudomonadati</taxon>
        <taxon>Pseudomonadota</taxon>
        <taxon>Alphaproteobacteria</taxon>
        <taxon>Sphingomonadales</taxon>
        <taxon>Erythrobacteraceae</taxon>
        <taxon>Alteripontixanthobacter</taxon>
    </lineage>
</organism>
<dbReference type="SUPFAM" id="SSF47413">
    <property type="entry name" value="lambda repressor-like DNA-binding domains"/>
    <property type="match status" value="2"/>
</dbReference>
<dbReference type="Proteomes" id="UP000253727">
    <property type="component" value="Unassembled WGS sequence"/>
</dbReference>
<proteinExistence type="predicted"/>
<dbReference type="PANTHER" id="PTHR46797:SF1">
    <property type="entry name" value="METHYLPHOSPHONATE SYNTHASE"/>
    <property type="match status" value="1"/>
</dbReference>
<protein>
    <recommendedName>
        <fullName evidence="2">HTH cro/C1-type domain-containing protein</fullName>
    </recommendedName>
</protein>
<dbReference type="PANTHER" id="PTHR46797">
    <property type="entry name" value="HTH-TYPE TRANSCRIPTIONAL REGULATOR"/>
    <property type="match status" value="1"/>
</dbReference>
<dbReference type="InterPro" id="IPR001387">
    <property type="entry name" value="Cro/C1-type_HTH"/>
</dbReference>
<keyword evidence="1" id="KW-0238">DNA-binding</keyword>
<comment type="caution">
    <text evidence="3">The sequence shown here is derived from an EMBL/GenBank/DDBJ whole genome shotgun (WGS) entry which is preliminary data.</text>
</comment>
<reference evidence="3 4" key="1">
    <citation type="submission" date="2018-04" db="EMBL/GenBank/DDBJ databases">
        <title>Altererythrobacter sp. HME9302 genome sequencing and assembly.</title>
        <authorList>
            <person name="Kang H."/>
            <person name="Kim H."/>
            <person name="Joh K."/>
        </authorList>
    </citation>
    <scope>NUCLEOTIDE SEQUENCE [LARGE SCALE GENOMIC DNA]</scope>
    <source>
        <strain evidence="3 4">HME9302</strain>
    </source>
</reference>
<dbReference type="GO" id="GO:0005829">
    <property type="term" value="C:cytosol"/>
    <property type="evidence" value="ECO:0007669"/>
    <property type="project" value="TreeGrafter"/>
</dbReference>
<dbReference type="EMBL" id="QBKA01000002">
    <property type="protein sequence ID" value="RDC61359.1"/>
    <property type="molecule type" value="Genomic_DNA"/>
</dbReference>
<name>A0A369QEM4_9SPHN</name>
<dbReference type="SMART" id="SM00530">
    <property type="entry name" value="HTH_XRE"/>
    <property type="match status" value="2"/>
</dbReference>
<accession>A0A369QEM4</accession>
<gene>
    <name evidence="3" type="ORF">HME9302_02581</name>
</gene>
<feature type="domain" description="HTH cro/C1-type" evidence="2">
    <location>
        <begin position="23"/>
        <end position="80"/>
    </location>
</feature>
<dbReference type="GO" id="GO:0003677">
    <property type="term" value="F:DNA binding"/>
    <property type="evidence" value="ECO:0007669"/>
    <property type="project" value="UniProtKB-KW"/>
</dbReference>
<dbReference type="InterPro" id="IPR010982">
    <property type="entry name" value="Lambda_DNA-bd_dom_sf"/>
</dbReference>
<evidence type="ECO:0000259" key="2">
    <source>
        <dbReference type="PROSITE" id="PS50943"/>
    </source>
</evidence>